<proteinExistence type="predicted"/>
<gene>
    <name evidence="2" type="ORF">Q31b_57360</name>
</gene>
<sequence>MTLQAKTRRPSPHAPRAREAGRSCNHRRLSCHSSTLPRQKRRRPYKPQALLGSCSRDPIGYWDGPNRYQYVQGQPTKLLDPSGKQAAAGDTVSNCECGSPSVPTQWFGCCPIAGTKKSVVYNKSTECCENGQVVAKVTYWVCSRPVGGWKGIFLTHMYVCCSGPNEKCYGHQDNDIEQGQDVPTEGNPTGKCEPRMVCPKLKKLKCNNPKAPKDGSTCFWNCQHYAKCDCDDYPPEMLE</sequence>
<reference evidence="2 3" key="1">
    <citation type="submission" date="2019-02" db="EMBL/GenBank/DDBJ databases">
        <title>Deep-cultivation of Planctomycetes and their phenomic and genomic characterization uncovers novel biology.</title>
        <authorList>
            <person name="Wiegand S."/>
            <person name="Jogler M."/>
            <person name="Boedeker C."/>
            <person name="Pinto D."/>
            <person name="Vollmers J."/>
            <person name="Rivas-Marin E."/>
            <person name="Kohn T."/>
            <person name="Peeters S.H."/>
            <person name="Heuer A."/>
            <person name="Rast P."/>
            <person name="Oberbeckmann S."/>
            <person name="Bunk B."/>
            <person name="Jeske O."/>
            <person name="Meyerdierks A."/>
            <person name="Storesund J.E."/>
            <person name="Kallscheuer N."/>
            <person name="Luecker S."/>
            <person name="Lage O.M."/>
            <person name="Pohl T."/>
            <person name="Merkel B.J."/>
            <person name="Hornburger P."/>
            <person name="Mueller R.-W."/>
            <person name="Bruemmer F."/>
            <person name="Labrenz M."/>
            <person name="Spormann A.M."/>
            <person name="Op Den Camp H."/>
            <person name="Overmann J."/>
            <person name="Amann R."/>
            <person name="Jetten M.S.M."/>
            <person name="Mascher T."/>
            <person name="Medema M.H."/>
            <person name="Devos D.P."/>
            <person name="Kaster A.-K."/>
            <person name="Ovreas L."/>
            <person name="Rohde M."/>
            <person name="Galperin M.Y."/>
            <person name="Jogler C."/>
        </authorList>
    </citation>
    <scope>NUCLEOTIDE SEQUENCE [LARGE SCALE GENOMIC DNA]</scope>
    <source>
        <strain evidence="2 3">Q31b</strain>
    </source>
</reference>
<comment type="caution">
    <text evidence="2">The sequence shown here is derived from an EMBL/GenBank/DDBJ whole genome shotgun (WGS) entry which is preliminary data.</text>
</comment>
<name>A0A5C6DFF0_9BACT</name>
<protein>
    <submittedName>
        <fullName evidence="2">Uncharacterized protein</fullName>
    </submittedName>
</protein>
<keyword evidence="3" id="KW-1185">Reference proteome</keyword>
<dbReference type="EMBL" id="SJPY01000013">
    <property type="protein sequence ID" value="TWU33679.1"/>
    <property type="molecule type" value="Genomic_DNA"/>
</dbReference>
<evidence type="ECO:0000256" key="1">
    <source>
        <dbReference type="SAM" id="MobiDB-lite"/>
    </source>
</evidence>
<evidence type="ECO:0000313" key="3">
    <source>
        <dbReference type="Proteomes" id="UP000315471"/>
    </source>
</evidence>
<evidence type="ECO:0000313" key="2">
    <source>
        <dbReference type="EMBL" id="TWU33679.1"/>
    </source>
</evidence>
<feature type="region of interest" description="Disordered" evidence="1">
    <location>
        <begin position="1"/>
        <end position="26"/>
    </location>
</feature>
<organism evidence="2 3">
    <name type="scientific">Novipirellula aureliae</name>
    <dbReference type="NCBI Taxonomy" id="2527966"/>
    <lineage>
        <taxon>Bacteria</taxon>
        <taxon>Pseudomonadati</taxon>
        <taxon>Planctomycetota</taxon>
        <taxon>Planctomycetia</taxon>
        <taxon>Pirellulales</taxon>
        <taxon>Pirellulaceae</taxon>
        <taxon>Novipirellula</taxon>
    </lineage>
</organism>
<feature type="compositionally biased region" description="Basic residues" evidence="1">
    <location>
        <begin position="1"/>
        <end position="11"/>
    </location>
</feature>
<dbReference type="Proteomes" id="UP000315471">
    <property type="component" value="Unassembled WGS sequence"/>
</dbReference>
<dbReference type="Gene3D" id="2.180.10.10">
    <property type="entry name" value="RHS repeat-associated core"/>
    <property type="match status" value="1"/>
</dbReference>
<accession>A0A5C6DFF0</accession>
<dbReference type="AlphaFoldDB" id="A0A5C6DFF0"/>